<dbReference type="CDD" id="cd12148">
    <property type="entry name" value="fungal_TF_MHR"/>
    <property type="match status" value="1"/>
</dbReference>
<keyword evidence="3" id="KW-0805">Transcription regulation</keyword>
<keyword evidence="2" id="KW-0479">Metal-binding</keyword>
<dbReference type="Gene3D" id="4.10.240.10">
    <property type="entry name" value="Zn(2)-C6 fungal-type DNA-binding domain"/>
    <property type="match status" value="1"/>
</dbReference>
<feature type="region of interest" description="Disordered" evidence="6">
    <location>
        <begin position="1"/>
        <end position="38"/>
    </location>
</feature>
<dbReference type="Pfam" id="PF04082">
    <property type="entry name" value="Fungal_trans"/>
    <property type="match status" value="1"/>
</dbReference>
<reference evidence="8" key="1">
    <citation type="submission" date="2022-07" db="EMBL/GenBank/DDBJ databases">
        <title>Phylogenomic reconstructions and comparative analyses of Kickxellomycotina fungi.</title>
        <authorList>
            <person name="Reynolds N.K."/>
            <person name="Stajich J.E."/>
            <person name="Barry K."/>
            <person name="Grigoriev I.V."/>
            <person name="Crous P."/>
            <person name="Smith M.E."/>
        </authorList>
    </citation>
    <scope>NUCLEOTIDE SEQUENCE</scope>
    <source>
        <strain evidence="8">RSA 567</strain>
    </source>
</reference>
<dbReference type="InterPro" id="IPR007219">
    <property type="entry name" value="XnlR_reg_dom"/>
</dbReference>
<dbReference type="InterPro" id="IPR001138">
    <property type="entry name" value="Zn2Cys6_DnaBD"/>
</dbReference>
<feature type="compositionally biased region" description="Basic and acidic residues" evidence="6">
    <location>
        <begin position="13"/>
        <end position="37"/>
    </location>
</feature>
<evidence type="ECO:0000256" key="2">
    <source>
        <dbReference type="ARBA" id="ARBA00022723"/>
    </source>
</evidence>
<proteinExistence type="predicted"/>
<dbReference type="PROSITE" id="PS00463">
    <property type="entry name" value="ZN2_CY6_FUNGAL_1"/>
    <property type="match status" value="1"/>
</dbReference>
<dbReference type="PROSITE" id="PS50048">
    <property type="entry name" value="ZN2_CY6_FUNGAL_2"/>
    <property type="match status" value="1"/>
</dbReference>
<evidence type="ECO:0000313" key="8">
    <source>
        <dbReference type="EMBL" id="KAJ1974607.1"/>
    </source>
</evidence>
<evidence type="ECO:0000259" key="7">
    <source>
        <dbReference type="PROSITE" id="PS50048"/>
    </source>
</evidence>
<name>A0A9W8B082_9FUNG</name>
<dbReference type="GO" id="GO:0005634">
    <property type="term" value="C:nucleus"/>
    <property type="evidence" value="ECO:0007669"/>
    <property type="project" value="UniProtKB-SubCell"/>
</dbReference>
<evidence type="ECO:0000256" key="6">
    <source>
        <dbReference type="SAM" id="MobiDB-lite"/>
    </source>
</evidence>
<dbReference type="AlphaFoldDB" id="A0A9W8B082"/>
<evidence type="ECO:0000256" key="1">
    <source>
        <dbReference type="ARBA" id="ARBA00004123"/>
    </source>
</evidence>
<comment type="subcellular location">
    <subcellularLocation>
        <location evidence="1">Nucleus</location>
    </subcellularLocation>
</comment>
<protein>
    <recommendedName>
        <fullName evidence="7">Zn(2)-C6 fungal-type domain-containing protein</fullName>
    </recommendedName>
</protein>
<keyword evidence="4" id="KW-0804">Transcription</keyword>
<feature type="domain" description="Zn(2)-C6 fungal-type" evidence="7">
    <location>
        <begin position="42"/>
        <end position="72"/>
    </location>
</feature>
<comment type="caution">
    <text evidence="8">The sequence shown here is derived from an EMBL/GenBank/DDBJ whole genome shotgun (WGS) entry which is preliminary data.</text>
</comment>
<evidence type="ECO:0000256" key="4">
    <source>
        <dbReference type="ARBA" id="ARBA00023163"/>
    </source>
</evidence>
<keyword evidence="5" id="KW-0539">Nucleus</keyword>
<dbReference type="GO" id="GO:0006351">
    <property type="term" value="P:DNA-templated transcription"/>
    <property type="evidence" value="ECO:0007669"/>
    <property type="project" value="InterPro"/>
</dbReference>
<dbReference type="InterPro" id="IPR050815">
    <property type="entry name" value="TF_fung"/>
</dbReference>
<evidence type="ECO:0000256" key="5">
    <source>
        <dbReference type="ARBA" id="ARBA00023242"/>
    </source>
</evidence>
<evidence type="ECO:0000313" key="9">
    <source>
        <dbReference type="Proteomes" id="UP001151582"/>
    </source>
</evidence>
<dbReference type="EMBL" id="JANBQB010000631">
    <property type="protein sequence ID" value="KAJ1974607.1"/>
    <property type="molecule type" value="Genomic_DNA"/>
</dbReference>
<dbReference type="CDD" id="cd00067">
    <property type="entry name" value="GAL4"/>
    <property type="match status" value="1"/>
</dbReference>
<dbReference type="Pfam" id="PF00172">
    <property type="entry name" value="Zn_clus"/>
    <property type="match status" value="1"/>
</dbReference>
<evidence type="ECO:0000256" key="3">
    <source>
        <dbReference type="ARBA" id="ARBA00023015"/>
    </source>
</evidence>
<dbReference type="PANTHER" id="PTHR47338">
    <property type="entry name" value="ZN(II)2CYS6 TRANSCRIPTION FACTOR (EUROFUNG)-RELATED"/>
    <property type="match status" value="1"/>
</dbReference>
<organism evidence="8 9">
    <name type="scientific">Dimargaris verticillata</name>
    <dbReference type="NCBI Taxonomy" id="2761393"/>
    <lineage>
        <taxon>Eukaryota</taxon>
        <taxon>Fungi</taxon>
        <taxon>Fungi incertae sedis</taxon>
        <taxon>Zoopagomycota</taxon>
        <taxon>Kickxellomycotina</taxon>
        <taxon>Dimargaritomycetes</taxon>
        <taxon>Dimargaritales</taxon>
        <taxon>Dimargaritaceae</taxon>
        <taxon>Dimargaris</taxon>
    </lineage>
</organism>
<gene>
    <name evidence="8" type="ORF">H4R34_004658</name>
</gene>
<dbReference type="SMART" id="SM00906">
    <property type="entry name" value="Fungal_trans"/>
    <property type="match status" value="1"/>
</dbReference>
<keyword evidence="9" id="KW-1185">Reference proteome</keyword>
<dbReference type="OrthoDB" id="5600212at2759"/>
<feature type="region of interest" description="Disordered" evidence="6">
    <location>
        <begin position="936"/>
        <end position="955"/>
    </location>
</feature>
<dbReference type="GO" id="GO:0008270">
    <property type="term" value="F:zinc ion binding"/>
    <property type="evidence" value="ECO:0007669"/>
    <property type="project" value="InterPro"/>
</dbReference>
<dbReference type="SUPFAM" id="SSF57701">
    <property type="entry name" value="Zn2/Cys6 DNA-binding domain"/>
    <property type="match status" value="1"/>
</dbReference>
<dbReference type="InterPro" id="IPR036864">
    <property type="entry name" value="Zn2-C6_fun-type_DNA-bd_sf"/>
</dbReference>
<feature type="compositionally biased region" description="Polar residues" evidence="6">
    <location>
        <begin position="1"/>
        <end position="12"/>
    </location>
</feature>
<dbReference type="Proteomes" id="UP001151582">
    <property type="component" value="Unassembled WGS sequence"/>
</dbReference>
<dbReference type="SMART" id="SM00066">
    <property type="entry name" value="GAL4"/>
    <property type="match status" value="1"/>
</dbReference>
<feature type="region of interest" description="Disordered" evidence="6">
    <location>
        <begin position="736"/>
        <end position="779"/>
    </location>
</feature>
<dbReference type="GO" id="GO:0000981">
    <property type="term" value="F:DNA-binding transcription factor activity, RNA polymerase II-specific"/>
    <property type="evidence" value="ECO:0007669"/>
    <property type="project" value="InterPro"/>
</dbReference>
<accession>A0A9W8B082</accession>
<feature type="region of interest" description="Disordered" evidence="6">
    <location>
        <begin position="145"/>
        <end position="167"/>
    </location>
</feature>
<dbReference type="PANTHER" id="PTHR47338:SF5">
    <property type="entry name" value="ZN(II)2CYS6 TRANSCRIPTION FACTOR (EUROFUNG)"/>
    <property type="match status" value="1"/>
</dbReference>
<sequence length="987" mass="107643">MSPHTTAGTNSELRSRSDQSDSVDLDRHCTSDEDGPQRRLQSCDLCRRKKIKCDGTKPQCEKCQKSGVDCHYSFTAVRRKTRKSALELLEERVTAMEGQLQPLVKQLTKVTDLLSHLPALQGGGAPAAPVASNASLHPGTAAAAYQSPPLDYSGTQSPMAPLPSSEPQPLSPLIYPFTASHRAAHSPSPAAPTDGTSELSPTAACQSQAVAVLDNPVFSDELRNEALQAYLRSSATYFFRALPSRFPDLFYPAKSPAHYINALCAIGCRFSAHPRLRQTPAYMSGHEFYLAAEAEVLTILTNPSLYGIATLLCLAMYSVGRGNYRKSWLYVGIANRMAHQLYLNRIDNPGSQYLNTGDDELTMNAKRRLFWLCYVVDKVCSSGCSQPHMLSDADCQVQLPPLSPLLQSLANESHMNQSAYITDRFTASDVCHYTIRVIGLHGTVSSFVNRRWQSGDGDVAEFHRLSTVLTRFMETLPQPLQCDPHSLPLTYSRDDNQLLTGFLQIHAVFHAAVIILYRSNLSHIGTARASSQALQDLSRQKCLTAARSMGAIIQAGMRRLEYEYFEPFIGIMVSHSALVFANCVLSSDHELRAEACQMLQVHEQFITSFGEFWMINQMWTAMVRGVMQRQIEQVDRSILTSGPSPQHLMSIRDLAERCRRHPGYCDQWVVPIRSHYTSESYFEFKHGNHLECRMISSAEAQLANGPDYTLLLAYLDANHRGGTAGDGIRVRPQVALSSQLEESPRKRPRCKPPNTETATLSMPPLSASESVPGKQSAMPTDAALLSSTGSTLSPLPSSSLAWPMDPSALGMNIFSQSTLGQLWADSSMQLPLMNMANVALDFSVPLLAADDANGTNTSTTRPDHQATTESQPMACNAPVNADPCSIVPTCIADNLPMTPAVQLPNSLITNSALGSWAQLTQPPPTGGVPSYTTSTAIPASNPGNSTTTAQPLTSGVNQLSDEELRVLLGRIIPSSSPRGASQPFPAI</sequence>
<dbReference type="GO" id="GO:0003677">
    <property type="term" value="F:DNA binding"/>
    <property type="evidence" value="ECO:0007669"/>
    <property type="project" value="InterPro"/>
</dbReference>